<evidence type="ECO:0000256" key="3">
    <source>
        <dbReference type="ARBA" id="ARBA00010217"/>
    </source>
</evidence>
<dbReference type="GO" id="GO:0005524">
    <property type="term" value="F:ATP binding"/>
    <property type="evidence" value="ECO:0007669"/>
    <property type="project" value="UniProtKB-KW"/>
</dbReference>
<evidence type="ECO:0000256" key="2">
    <source>
        <dbReference type="ARBA" id="ARBA00008536"/>
    </source>
</evidence>
<dbReference type="SUPFAM" id="SSF49899">
    <property type="entry name" value="Concanavalin A-like lectins/glucanases"/>
    <property type="match status" value="1"/>
</dbReference>
<dbReference type="EMBL" id="CM035416">
    <property type="protein sequence ID" value="KAH7424809.1"/>
    <property type="molecule type" value="Genomic_DNA"/>
</dbReference>
<dbReference type="Gene3D" id="2.60.120.200">
    <property type="match status" value="1"/>
</dbReference>
<dbReference type="InterPro" id="IPR001220">
    <property type="entry name" value="Legume_lectin_dom"/>
</dbReference>
<organism evidence="17 18">
    <name type="scientific">Ceratopteris richardii</name>
    <name type="common">Triangle waterfern</name>
    <dbReference type="NCBI Taxonomy" id="49495"/>
    <lineage>
        <taxon>Eukaryota</taxon>
        <taxon>Viridiplantae</taxon>
        <taxon>Streptophyta</taxon>
        <taxon>Embryophyta</taxon>
        <taxon>Tracheophyta</taxon>
        <taxon>Polypodiopsida</taxon>
        <taxon>Polypodiidae</taxon>
        <taxon>Polypodiales</taxon>
        <taxon>Pteridineae</taxon>
        <taxon>Pteridaceae</taxon>
        <taxon>Parkerioideae</taxon>
        <taxon>Ceratopteris</taxon>
    </lineage>
</organism>
<evidence type="ECO:0000259" key="16">
    <source>
        <dbReference type="PROSITE" id="PS50011"/>
    </source>
</evidence>
<comment type="caution">
    <text evidence="17">The sequence shown here is derived from an EMBL/GenBank/DDBJ whole genome shotgun (WGS) entry which is preliminary data.</text>
</comment>
<evidence type="ECO:0000256" key="15">
    <source>
        <dbReference type="SAM" id="SignalP"/>
    </source>
</evidence>
<keyword evidence="5" id="KW-0812">Transmembrane</keyword>
<dbReference type="Gene3D" id="3.30.200.20">
    <property type="entry name" value="Phosphorylase Kinase, domain 1"/>
    <property type="match status" value="1"/>
</dbReference>
<evidence type="ECO:0000256" key="8">
    <source>
        <dbReference type="ARBA" id="ARBA00022741"/>
    </source>
</evidence>
<accession>A0A8T2TWC7</accession>
<dbReference type="GO" id="GO:0005886">
    <property type="term" value="C:plasma membrane"/>
    <property type="evidence" value="ECO:0007669"/>
    <property type="project" value="UniProtKB-SubCell"/>
</dbReference>
<evidence type="ECO:0000256" key="4">
    <source>
        <dbReference type="ARBA" id="ARBA00022475"/>
    </source>
</evidence>
<feature type="chain" id="PRO_5036435731" description="Protein kinase domain-containing protein" evidence="15">
    <location>
        <begin position="27"/>
        <end position="685"/>
    </location>
</feature>
<evidence type="ECO:0000256" key="7">
    <source>
        <dbReference type="ARBA" id="ARBA00022734"/>
    </source>
</evidence>
<dbReference type="EMBL" id="CM035416">
    <property type="protein sequence ID" value="KAH7424808.1"/>
    <property type="molecule type" value="Genomic_DNA"/>
</dbReference>
<keyword evidence="13" id="KW-0325">Glycoprotein</keyword>
<feature type="signal peptide" evidence="15">
    <location>
        <begin position="1"/>
        <end position="26"/>
    </location>
</feature>
<dbReference type="Pfam" id="PF00139">
    <property type="entry name" value="Lectin_legB"/>
    <property type="match status" value="1"/>
</dbReference>
<dbReference type="FunFam" id="1.10.510.10:FF:000240">
    <property type="entry name" value="Lectin-domain containing receptor kinase A4.3"/>
    <property type="match status" value="1"/>
</dbReference>
<reference evidence="17" key="1">
    <citation type="submission" date="2021-08" db="EMBL/GenBank/DDBJ databases">
        <title>WGS assembly of Ceratopteris richardii.</title>
        <authorList>
            <person name="Marchant D.B."/>
            <person name="Chen G."/>
            <person name="Jenkins J."/>
            <person name="Shu S."/>
            <person name="Leebens-Mack J."/>
            <person name="Grimwood J."/>
            <person name="Schmutz J."/>
            <person name="Soltis P."/>
            <person name="Soltis D."/>
            <person name="Chen Z.-H."/>
        </authorList>
    </citation>
    <scope>NUCLEOTIDE SEQUENCE</scope>
    <source>
        <strain evidence="17">Whitten #5841</strain>
        <tissue evidence="17">Leaf</tissue>
    </source>
</reference>
<evidence type="ECO:0000256" key="11">
    <source>
        <dbReference type="ARBA" id="ARBA00023136"/>
    </source>
</evidence>
<keyword evidence="12" id="KW-0675">Receptor</keyword>
<evidence type="ECO:0000256" key="10">
    <source>
        <dbReference type="ARBA" id="ARBA00022989"/>
    </source>
</evidence>
<gene>
    <name evidence="17" type="ORF">KP509_11G025900</name>
</gene>
<keyword evidence="6 15" id="KW-0732">Signal</keyword>
<dbReference type="InterPro" id="IPR050528">
    <property type="entry name" value="L-type_Lectin-RKs"/>
</dbReference>
<feature type="region of interest" description="Disordered" evidence="14">
    <location>
        <begin position="334"/>
        <end position="353"/>
    </location>
</feature>
<evidence type="ECO:0000256" key="5">
    <source>
        <dbReference type="ARBA" id="ARBA00022692"/>
    </source>
</evidence>
<evidence type="ECO:0000313" key="17">
    <source>
        <dbReference type="EMBL" id="KAH7424809.1"/>
    </source>
</evidence>
<dbReference type="PROSITE" id="PS50011">
    <property type="entry name" value="PROTEIN_KINASE_DOM"/>
    <property type="match status" value="1"/>
</dbReference>
<dbReference type="InterPro" id="IPR000719">
    <property type="entry name" value="Prot_kinase_dom"/>
</dbReference>
<dbReference type="InterPro" id="IPR011009">
    <property type="entry name" value="Kinase-like_dom_sf"/>
</dbReference>
<dbReference type="InterPro" id="IPR001245">
    <property type="entry name" value="Ser-Thr/Tyr_kinase_cat_dom"/>
</dbReference>
<evidence type="ECO:0000256" key="6">
    <source>
        <dbReference type="ARBA" id="ARBA00022729"/>
    </source>
</evidence>
<evidence type="ECO:0000256" key="1">
    <source>
        <dbReference type="ARBA" id="ARBA00004251"/>
    </source>
</evidence>
<evidence type="ECO:0000256" key="9">
    <source>
        <dbReference type="ARBA" id="ARBA00022840"/>
    </source>
</evidence>
<comment type="subcellular location">
    <subcellularLocation>
        <location evidence="1">Cell membrane</location>
        <topology evidence="1">Single-pass type I membrane protein</topology>
    </subcellularLocation>
</comment>
<dbReference type="FunFam" id="3.30.200.20:FF:000162">
    <property type="entry name" value="Adenine nucleotide alpha hydrolase-like domain kinase"/>
    <property type="match status" value="1"/>
</dbReference>
<keyword evidence="7" id="KW-0430">Lectin</keyword>
<sequence>MEAWGLNVLTLAITYMLHLDLDVAVALRFEQPSFNVTDDKLGISFPKQDPSWYHGQDASFQNNEIWLNPNPNEVLTRRESNIGRIIYKDPIQFTADMSFLTCFSFEIITTATFPLSGSGFAFFISASKTAPAHSTGRYLGLVSPTEENENGQFDFFAVEFDTHKSDGIDDPSGSHIGIDINSVKSYAYADSSPGSPLFPRLFLYNNYTFTAWVEYNASTRLIQVSMINATSPTPCLGSPLDTRLLALRSFYNLSTLFRNRTMYIGFSATNNASEDGMQGVGLFSWSFCNEGENGRDTSNDVLKLLCEVLLPLFLGCLFCIAGLYVYRKWRTNSRTSPQRDGLPQTDEELTSSRGKVAQQFSLIELRKATQAFNEANKIAEGAFGIVYRGTLHDGSLVAVKKLKQGVRKEQEFEAEMHVIHKCRHRNLLQLRGWCYEKGEAMLVYDFMEKGSLDWYIYGKDKVSMEVLDSEVRLNILRDVARALEYLHFHSPTRIVHRDVKAANVILTNKFHAMLADFGLSRLVPDPDEKEVIVINEAAGTLGSLAPEVFNGIVSDKSDVYSYGVLALEVAYGRKMIDKSLEKDRYLLDWVWALKEQGSLLEELHSEVRASMHTNHADQWKKVLHIALLCSDPAPEARPSMKQVCQVLEESSEGSLRLLQEPLPLTKPPRPDAVQFILSSYSSARL</sequence>
<keyword evidence="4" id="KW-1003">Cell membrane</keyword>
<dbReference type="PANTHER" id="PTHR27007">
    <property type="match status" value="1"/>
</dbReference>
<name>A0A8T2TWC7_CERRI</name>
<dbReference type="Gene3D" id="1.10.510.10">
    <property type="entry name" value="Transferase(Phosphotransferase) domain 1"/>
    <property type="match status" value="1"/>
</dbReference>
<dbReference type="InterPro" id="IPR013320">
    <property type="entry name" value="ConA-like_dom_sf"/>
</dbReference>
<evidence type="ECO:0000256" key="13">
    <source>
        <dbReference type="ARBA" id="ARBA00023180"/>
    </source>
</evidence>
<feature type="domain" description="Protein kinase" evidence="16">
    <location>
        <begin position="372"/>
        <end position="655"/>
    </location>
</feature>
<dbReference type="Proteomes" id="UP000825935">
    <property type="component" value="Chromosome 11"/>
</dbReference>
<evidence type="ECO:0000256" key="12">
    <source>
        <dbReference type="ARBA" id="ARBA00023170"/>
    </source>
</evidence>
<dbReference type="SUPFAM" id="SSF56112">
    <property type="entry name" value="Protein kinase-like (PK-like)"/>
    <property type="match status" value="1"/>
</dbReference>
<dbReference type="Pfam" id="PF07714">
    <property type="entry name" value="PK_Tyr_Ser-Thr"/>
    <property type="match status" value="1"/>
</dbReference>
<keyword evidence="11" id="KW-0472">Membrane</keyword>
<keyword evidence="9" id="KW-0067">ATP-binding</keyword>
<keyword evidence="8" id="KW-0547">Nucleotide-binding</keyword>
<dbReference type="InterPro" id="IPR008271">
    <property type="entry name" value="Ser/Thr_kinase_AS"/>
</dbReference>
<comment type="similarity">
    <text evidence="2">In the N-terminal section; belongs to the leguminous lectin family.</text>
</comment>
<comment type="similarity">
    <text evidence="3">In the C-terminal section; belongs to the protein kinase superfamily. Ser/Thr protein kinase family.</text>
</comment>
<dbReference type="AlphaFoldDB" id="A0A8T2TWC7"/>
<dbReference type="OrthoDB" id="4062651at2759"/>
<dbReference type="GO" id="GO:0002229">
    <property type="term" value="P:defense response to oomycetes"/>
    <property type="evidence" value="ECO:0007669"/>
    <property type="project" value="UniProtKB-ARBA"/>
</dbReference>
<dbReference type="GO" id="GO:0030246">
    <property type="term" value="F:carbohydrate binding"/>
    <property type="evidence" value="ECO:0007669"/>
    <property type="project" value="UniProtKB-KW"/>
</dbReference>
<keyword evidence="10" id="KW-1133">Transmembrane helix</keyword>
<proteinExistence type="inferred from homology"/>
<keyword evidence="18" id="KW-1185">Reference proteome</keyword>
<evidence type="ECO:0000256" key="14">
    <source>
        <dbReference type="SAM" id="MobiDB-lite"/>
    </source>
</evidence>
<dbReference type="SMART" id="SM00220">
    <property type="entry name" value="S_TKc"/>
    <property type="match status" value="1"/>
</dbReference>
<protein>
    <recommendedName>
        <fullName evidence="16">Protein kinase domain-containing protein</fullName>
    </recommendedName>
</protein>
<dbReference type="CDD" id="cd06899">
    <property type="entry name" value="lectin_legume_LecRK_Arcelin_ConA"/>
    <property type="match status" value="1"/>
</dbReference>
<evidence type="ECO:0000313" key="18">
    <source>
        <dbReference type="Proteomes" id="UP000825935"/>
    </source>
</evidence>
<dbReference type="GO" id="GO:0004672">
    <property type="term" value="F:protein kinase activity"/>
    <property type="evidence" value="ECO:0007669"/>
    <property type="project" value="InterPro"/>
</dbReference>
<dbReference type="PROSITE" id="PS00108">
    <property type="entry name" value="PROTEIN_KINASE_ST"/>
    <property type="match status" value="1"/>
</dbReference>